<sequence length="66" mass="7541">MGHLVEFLNESGPFITQILDDMPVMHDLMTHIDRRTVLLQRAIDDLDRTDNPRTKAAGLGKDDSHR</sequence>
<organism evidence="1">
    <name type="scientific">Burkholderia contaminans</name>
    <dbReference type="NCBI Taxonomy" id="488447"/>
    <lineage>
        <taxon>Bacteria</taxon>
        <taxon>Pseudomonadati</taxon>
        <taxon>Pseudomonadota</taxon>
        <taxon>Betaproteobacteria</taxon>
        <taxon>Burkholderiales</taxon>
        <taxon>Burkholderiaceae</taxon>
        <taxon>Burkholderia</taxon>
        <taxon>Burkholderia cepacia complex</taxon>
    </lineage>
</organism>
<dbReference type="AlphaFoldDB" id="A0A286P4M9"/>
<name>A0A286P4M9_9BURK</name>
<gene>
    <name evidence="1" type="ORF">BCCH1_01280</name>
</gene>
<evidence type="ECO:0000313" key="1">
    <source>
        <dbReference type="EMBL" id="BBA37718.1"/>
    </source>
</evidence>
<reference evidence="1" key="2">
    <citation type="journal article" date="2017" name="Genome Announc.">
        <title>High-Quality Draft Genome Sequence of Burkholderia contaminans CH-1, a Gram-Negative Bacterium That Metabolizes 2-Azahypoxanthine, a Plant Growth-Regulating Compound.</title>
        <authorList>
            <person name="Choi J.-H."/>
            <person name="Sugiura H."/>
            <person name="Moriuchi R."/>
            <person name="Kawagishi H."/>
            <person name="Dohra H."/>
        </authorList>
    </citation>
    <scope>NUCLEOTIDE SEQUENCE</scope>
    <source>
        <strain evidence="1">CH-1</strain>
    </source>
</reference>
<protein>
    <submittedName>
        <fullName evidence="1">Uncharacterized protein</fullName>
    </submittedName>
</protein>
<dbReference type="EMBL" id="AP018357">
    <property type="protein sequence ID" value="BBA37718.1"/>
    <property type="molecule type" value="Genomic_DNA"/>
</dbReference>
<proteinExistence type="predicted"/>
<accession>A0A286P4M9</accession>
<reference evidence="1" key="1">
    <citation type="journal article" date="2016" name="Biosci. Biotechnol. Biochem.">
        <title>Bioconversion of AHX to AOH by resting cells of Burkholderia contaminans CH-1.</title>
        <authorList>
            <person name="Choi J.H."/>
            <person name="Kikuchi A."/>
            <person name="Pumkaeo P."/>
            <person name="Hirai H."/>
            <person name="Tokuyama S."/>
            <person name="Kawagishi H."/>
        </authorList>
    </citation>
    <scope>NUCLEOTIDE SEQUENCE</scope>
    <source>
        <strain evidence="1">CH-1</strain>
    </source>
</reference>